<dbReference type="EMBL" id="BAAAZO010000011">
    <property type="protein sequence ID" value="GAA3630776.1"/>
    <property type="molecule type" value="Genomic_DNA"/>
</dbReference>
<accession>A0ABP7AEG8</accession>
<keyword evidence="3" id="KW-1185">Reference proteome</keyword>
<gene>
    <name evidence="2" type="ORF">GCM10022223_55780</name>
</gene>
<evidence type="ECO:0000313" key="3">
    <source>
        <dbReference type="Proteomes" id="UP001501074"/>
    </source>
</evidence>
<name>A0ABP7AEG8_9ACTN</name>
<evidence type="ECO:0000313" key="2">
    <source>
        <dbReference type="EMBL" id="GAA3630776.1"/>
    </source>
</evidence>
<reference evidence="3" key="1">
    <citation type="journal article" date="2019" name="Int. J. Syst. Evol. Microbiol.">
        <title>The Global Catalogue of Microorganisms (GCM) 10K type strain sequencing project: providing services to taxonomists for standard genome sequencing and annotation.</title>
        <authorList>
            <consortium name="The Broad Institute Genomics Platform"/>
            <consortium name="The Broad Institute Genome Sequencing Center for Infectious Disease"/>
            <person name="Wu L."/>
            <person name="Ma J."/>
        </authorList>
    </citation>
    <scope>NUCLEOTIDE SEQUENCE [LARGE SCALE GENOMIC DNA]</scope>
    <source>
        <strain evidence="3">JCM 16902</strain>
    </source>
</reference>
<proteinExistence type="predicted"/>
<dbReference type="Pfam" id="PF04149">
    <property type="entry name" value="DUF397"/>
    <property type="match status" value="1"/>
</dbReference>
<protein>
    <recommendedName>
        <fullName evidence="1">DUF397 domain-containing protein</fullName>
    </recommendedName>
</protein>
<feature type="domain" description="DUF397" evidence="1">
    <location>
        <begin position="7"/>
        <end position="56"/>
    </location>
</feature>
<comment type="caution">
    <text evidence="2">The sequence shown here is derived from an EMBL/GenBank/DDBJ whole genome shotgun (WGS) entry which is preliminary data.</text>
</comment>
<dbReference type="RefSeq" id="WP_231486153.1">
    <property type="nucleotide sequence ID" value="NZ_BAAAZO010000011.1"/>
</dbReference>
<dbReference type="InterPro" id="IPR007278">
    <property type="entry name" value="DUF397"/>
</dbReference>
<dbReference type="Proteomes" id="UP001501074">
    <property type="component" value="Unassembled WGS sequence"/>
</dbReference>
<evidence type="ECO:0000259" key="1">
    <source>
        <dbReference type="Pfam" id="PF04149"/>
    </source>
</evidence>
<sequence length="56" mass="5917">MTSNNTPWIKASASTGDCVEMRRHDGLVEVRDTKDQGAGPVLRSAQGGFAVWLAGA</sequence>
<organism evidence="2 3">
    <name type="scientific">Kineosporia mesophila</name>
    <dbReference type="NCBI Taxonomy" id="566012"/>
    <lineage>
        <taxon>Bacteria</taxon>
        <taxon>Bacillati</taxon>
        <taxon>Actinomycetota</taxon>
        <taxon>Actinomycetes</taxon>
        <taxon>Kineosporiales</taxon>
        <taxon>Kineosporiaceae</taxon>
        <taxon>Kineosporia</taxon>
    </lineage>
</organism>